<accession>A0A0F3GXL8</accession>
<protein>
    <submittedName>
        <fullName evidence="2">Uncharacterized protein</fullName>
    </submittedName>
</protein>
<evidence type="ECO:0000256" key="1">
    <source>
        <dbReference type="SAM" id="Coils"/>
    </source>
</evidence>
<dbReference type="InterPro" id="IPR027417">
    <property type="entry name" value="P-loop_NTPase"/>
</dbReference>
<dbReference type="SUPFAM" id="SSF52540">
    <property type="entry name" value="P-loop containing nucleoside triphosphate hydrolases"/>
    <property type="match status" value="1"/>
</dbReference>
<dbReference type="PANTHER" id="PTHR32114:SF2">
    <property type="entry name" value="ABC TRANSPORTER ABCH.3"/>
    <property type="match status" value="1"/>
</dbReference>
<organism evidence="2 3">
    <name type="scientific">Candidatus Magnetobacterium bavaricum</name>
    <dbReference type="NCBI Taxonomy" id="29290"/>
    <lineage>
        <taxon>Bacteria</taxon>
        <taxon>Pseudomonadati</taxon>
        <taxon>Nitrospirota</taxon>
        <taxon>Thermodesulfovibrionia</taxon>
        <taxon>Thermodesulfovibrionales</taxon>
        <taxon>Candidatus Magnetobacteriaceae</taxon>
        <taxon>Candidatus Magnetobacterium</taxon>
    </lineage>
</organism>
<dbReference type="PANTHER" id="PTHR32114">
    <property type="entry name" value="ABC TRANSPORTER ABCH.3"/>
    <property type="match status" value="1"/>
</dbReference>
<feature type="coiled-coil region" evidence="1">
    <location>
        <begin position="407"/>
        <end position="434"/>
    </location>
</feature>
<proteinExistence type="predicted"/>
<dbReference type="AlphaFoldDB" id="A0A0F3GXL8"/>
<sequence>MITRFTAIKQIGVFREATGIGGHELGKLTVFYGLNTYGKTTLKDIFLSISENNPNVLLERMSIPFSQERQEIHLTFKDNNKEIPLCFENKAWGYNPLQGKIIVFDNDFVHRNLITGLSITRENVESFSDFILGEKGVTLSEDIGKLKKQLSYIKRNMVKPDYVKSSEDKEIEDFISLKVNETTEDIEVYKAEKQREVDNLSKIEEIKKLPDIEPPKLKITDELNYVLDKINIELTREYKTDSTPFLKEIQKHISINTVGQNIESWISKGIFEHIENDNCPFCGQTLLNVKDLIKAYYSFFGEEYKKYKKDICAKLDVLKSELYSKKITISSDIHSFINSLYQYGKYETQIYSEIEQTDLTLIQTLDEKAQSSLESQKNIIRDIIELKKLEPNNVFKINIEDSFIIDIENLKKEVQNIYSKMASLVNRVKKLKQAHSLLTPDEIQKKNYYLLKDISEADKKSARLSQSNQCEKYLYDKNSIKTLENTIAAKSTELENQQSGYIKDYFDSLNYLYNKLGSNNFLLKGKVNNRGHKKVYELKMAYKNKEISSDSVSKVMSESDKRSLALAIFLTKLRQIKDRSDYIVVLDDLVVSFDDNRISNTVNIINDLLKTFKQVIVLTHYPSLIKQISLSIPGGIYFNIVQDSNTSKIDRLDIDKFLL</sequence>
<dbReference type="EMBL" id="LACI01000533">
    <property type="protein sequence ID" value="KJU86605.1"/>
    <property type="molecule type" value="Genomic_DNA"/>
</dbReference>
<evidence type="ECO:0000313" key="3">
    <source>
        <dbReference type="Proteomes" id="UP000033423"/>
    </source>
</evidence>
<evidence type="ECO:0000313" key="2">
    <source>
        <dbReference type="EMBL" id="KJU86605.1"/>
    </source>
</evidence>
<dbReference type="Gene3D" id="3.40.50.300">
    <property type="entry name" value="P-loop containing nucleotide triphosphate hydrolases"/>
    <property type="match status" value="1"/>
</dbReference>
<comment type="caution">
    <text evidence="2">The sequence shown here is derived from an EMBL/GenBank/DDBJ whole genome shotgun (WGS) entry which is preliminary data.</text>
</comment>
<gene>
    <name evidence="2" type="ORF">MBAV_001200</name>
</gene>
<reference evidence="2 3" key="1">
    <citation type="submission" date="2015-02" db="EMBL/GenBank/DDBJ databases">
        <title>Single-cell genomics of uncultivated deep-branching MTB reveals a conserved set of magnetosome genes.</title>
        <authorList>
            <person name="Kolinko S."/>
            <person name="Richter M."/>
            <person name="Glockner F.O."/>
            <person name="Brachmann A."/>
            <person name="Schuler D."/>
        </authorList>
    </citation>
    <scope>NUCLEOTIDE SEQUENCE [LARGE SCALE GENOMIC DNA]</scope>
    <source>
        <strain evidence="2">TM-1</strain>
    </source>
</reference>
<name>A0A0F3GXL8_9BACT</name>
<dbReference type="Proteomes" id="UP000033423">
    <property type="component" value="Unassembled WGS sequence"/>
</dbReference>
<keyword evidence="3" id="KW-1185">Reference proteome</keyword>
<keyword evidence="1" id="KW-0175">Coiled coil</keyword>